<sequence>MVLYCVYIYQYDVSTIDNDDFLSLYFIY</sequence>
<accession>A0A0K2V934</accession>
<protein>
    <submittedName>
        <fullName evidence="1">Uncharacterized protein</fullName>
    </submittedName>
</protein>
<name>A0A0K2V934_LEPSM</name>
<dbReference type="EMBL" id="HACA01029321">
    <property type="protein sequence ID" value="CDW46682.1"/>
    <property type="molecule type" value="Transcribed_RNA"/>
</dbReference>
<evidence type="ECO:0000313" key="1">
    <source>
        <dbReference type="EMBL" id="CDW46682.1"/>
    </source>
</evidence>
<dbReference type="AlphaFoldDB" id="A0A0K2V934"/>
<organism evidence="1">
    <name type="scientific">Lepeophtheirus salmonis</name>
    <name type="common">Salmon louse</name>
    <name type="synonym">Caligus salmonis</name>
    <dbReference type="NCBI Taxonomy" id="72036"/>
    <lineage>
        <taxon>Eukaryota</taxon>
        <taxon>Metazoa</taxon>
        <taxon>Ecdysozoa</taxon>
        <taxon>Arthropoda</taxon>
        <taxon>Crustacea</taxon>
        <taxon>Multicrustacea</taxon>
        <taxon>Hexanauplia</taxon>
        <taxon>Copepoda</taxon>
        <taxon>Siphonostomatoida</taxon>
        <taxon>Caligidae</taxon>
        <taxon>Lepeophtheirus</taxon>
    </lineage>
</organism>
<proteinExistence type="predicted"/>
<reference evidence="1" key="1">
    <citation type="submission" date="2014-05" db="EMBL/GenBank/DDBJ databases">
        <authorList>
            <person name="Chronopoulou M."/>
        </authorList>
    </citation>
    <scope>NUCLEOTIDE SEQUENCE</scope>
    <source>
        <tissue evidence="1">Whole organism</tissue>
    </source>
</reference>